<dbReference type="Proteomes" id="UP001596201">
    <property type="component" value="Unassembled WGS sequence"/>
</dbReference>
<feature type="compositionally biased region" description="Low complexity" evidence="1">
    <location>
        <begin position="35"/>
        <end position="51"/>
    </location>
</feature>
<sequence length="289" mass="31108">MSLAPVPPTDAVVADLANRGYRLDHPEGWNTPAAVATPEGETTPVTTAPGETTEAPLAVEPLASADPLTLVARLADAADAGRRVLFVADPETASEVVETLGDPFLLRADTDAGRQFYTIPDRILLTDDSYACVRTDADLAWREERSDEAAGPEATARLVLDAGEETVAVLDSVDGLTCPGPTPETFRHRYRRGDDKRIHVFDRDGPVGRYAGISAMKANAYRPVPLPLVPEHHLRENPRLARAWSLAVVDPDGEFLERGESEAGGRYLDADTTEVATTDESDDTSNRPA</sequence>
<evidence type="ECO:0000313" key="3">
    <source>
        <dbReference type="Proteomes" id="UP001596201"/>
    </source>
</evidence>
<comment type="caution">
    <text evidence="2">The sequence shown here is derived from an EMBL/GenBank/DDBJ whole genome shotgun (WGS) entry which is preliminary data.</text>
</comment>
<gene>
    <name evidence="2" type="ORF">ACFPJ5_06055</name>
</gene>
<feature type="region of interest" description="Disordered" evidence="1">
    <location>
        <begin position="23"/>
        <end position="51"/>
    </location>
</feature>
<reference evidence="2 3" key="1">
    <citation type="journal article" date="2019" name="Int. J. Syst. Evol. Microbiol.">
        <title>The Global Catalogue of Microorganisms (GCM) 10K type strain sequencing project: providing services to taxonomists for standard genome sequencing and annotation.</title>
        <authorList>
            <consortium name="The Broad Institute Genomics Platform"/>
            <consortium name="The Broad Institute Genome Sequencing Center for Infectious Disease"/>
            <person name="Wu L."/>
            <person name="Ma J."/>
        </authorList>
    </citation>
    <scope>NUCLEOTIDE SEQUENCE [LARGE SCALE GENOMIC DNA]</scope>
    <source>
        <strain evidence="2 3">CGMCC 1.12237</strain>
    </source>
</reference>
<keyword evidence="3" id="KW-1185">Reference proteome</keyword>
<organism evidence="2 3">
    <name type="scientific">Salinirubrum litoreum</name>
    <dbReference type="NCBI Taxonomy" id="1126234"/>
    <lineage>
        <taxon>Archaea</taxon>
        <taxon>Methanobacteriati</taxon>
        <taxon>Methanobacteriota</taxon>
        <taxon>Stenosarchaea group</taxon>
        <taxon>Halobacteria</taxon>
        <taxon>Halobacteriales</taxon>
        <taxon>Haloferacaceae</taxon>
        <taxon>Salinirubrum</taxon>
    </lineage>
</organism>
<evidence type="ECO:0000256" key="1">
    <source>
        <dbReference type="SAM" id="MobiDB-lite"/>
    </source>
</evidence>
<dbReference type="AlphaFoldDB" id="A0ABD5R957"/>
<accession>A0ABD5R957</accession>
<protein>
    <submittedName>
        <fullName evidence="2">Uncharacterized protein</fullName>
    </submittedName>
</protein>
<name>A0ABD5R957_9EURY</name>
<dbReference type="RefSeq" id="WP_227228160.1">
    <property type="nucleotide sequence ID" value="NZ_JAJCVJ010000001.1"/>
</dbReference>
<dbReference type="EMBL" id="JBHSKX010000001">
    <property type="protein sequence ID" value="MFC5366497.1"/>
    <property type="molecule type" value="Genomic_DNA"/>
</dbReference>
<evidence type="ECO:0000313" key="2">
    <source>
        <dbReference type="EMBL" id="MFC5366497.1"/>
    </source>
</evidence>
<feature type="region of interest" description="Disordered" evidence="1">
    <location>
        <begin position="255"/>
        <end position="289"/>
    </location>
</feature>
<proteinExistence type="predicted"/>